<dbReference type="EMBL" id="HACA01026864">
    <property type="protein sequence ID" value="CDW44225.1"/>
    <property type="molecule type" value="Transcribed_RNA"/>
</dbReference>
<keyword evidence="1" id="KW-0732">Signal</keyword>
<reference evidence="2" key="1">
    <citation type="submission" date="2014-05" db="EMBL/GenBank/DDBJ databases">
        <authorList>
            <person name="Chronopoulou M."/>
        </authorList>
    </citation>
    <scope>NUCLEOTIDE SEQUENCE</scope>
    <source>
        <tissue evidence="2">Whole organism</tissue>
    </source>
</reference>
<evidence type="ECO:0000256" key="1">
    <source>
        <dbReference type="SAM" id="SignalP"/>
    </source>
</evidence>
<proteinExistence type="predicted"/>
<dbReference type="AlphaFoldDB" id="A0A0K2V1L9"/>
<feature type="signal peptide" evidence="1">
    <location>
        <begin position="1"/>
        <end position="15"/>
    </location>
</feature>
<feature type="chain" id="PRO_5012700843" evidence="1">
    <location>
        <begin position="16"/>
        <end position="42"/>
    </location>
</feature>
<protein>
    <submittedName>
        <fullName evidence="2">Uncharacterized protein</fullName>
    </submittedName>
</protein>
<organism evidence="2">
    <name type="scientific">Lepeophtheirus salmonis</name>
    <name type="common">Salmon louse</name>
    <name type="synonym">Caligus salmonis</name>
    <dbReference type="NCBI Taxonomy" id="72036"/>
    <lineage>
        <taxon>Eukaryota</taxon>
        <taxon>Metazoa</taxon>
        <taxon>Ecdysozoa</taxon>
        <taxon>Arthropoda</taxon>
        <taxon>Crustacea</taxon>
        <taxon>Multicrustacea</taxon>
        <taxon>Hexanauplia</taxon>
        <taxon>Copepoda</taxon>
        <taxon>Siphonostomatoida</taxon>
        <taxon>Caligidae</taxon>
        <taxon>Lepeophtheirus</taxon>
    </lineage>
</organism>
<evidence type="ECO:0000313" key="2">
    <source>
        <dbReference type="EMBL" id="CDW44225.1"/>
    </source>
</evidence>
<name>A0A0K2V1L9_LEPSM</name>
<accession>A0A0K2V1L9</accession>
<sequence>MYLLLQTLHFYLLLSNNEEEKEKECAGCFIQTSNRAQGLHCY</sequence>